<proteinExistence type="predicted"/>
<sequence length="108" mass="11433">MVVDLRFVSPVRMALVGCALSLWALEGLLCRSAGLRLAALVARTTTDLASYCSPAFSSHMPRLRHCPQTSMTLSGVLRYGGERGRNPKGCGAGGLLRVLGSSSGRRQA</sequence>
<name>A0A9D5CCQ7_9LILI</name>
<keyword evidence="2" id="KW-1185">Reference proteome</keyword>
<protein>
    <submittedName>
        <fullName evidence="1">Uncharacterized protein</fullName>
    </submittedName>
</protein>
<dbReference type="AlphaFoldDB" id="A0A9D5CCQ7"/>
<dbReference type="Proteomes" id="UP001085076">
    <property type="component" value="Miscellaneous, Linkage group lg06"/>
</dbReference>
<comment type="caution">
    <text evidence="1">The sequence shown here is derived from an EMBL/GenBank/DDBJ whole genome shotgun (WGS) entry which is preliminary data.</text>
</comment>
<evidence type="ECO:0000313" key="1">
    <source>
        <dbReference type="EMBL" id="KAJ0970418.1"/>
    </source>
</evidence>
<accession>A0A9D5CCQ7</accession>
<organism evidence="1 2">
    <name type="scientific">Dioscorea zingiberensis</name>
    <dbReference type="NCBI Taxonomy" id="325984"/>
    <lineage>
        <taxon>Eukaryota</taxon>
        <taxon>Viridiplantae</taxon>
        <taxon>Streptophyta</taxon>
        <taxon>Embryophyta</taxon>
        <taxon>Tracheophyta</taxon>
        <taxon>Spermatophyta</taxon>
        <taxon>Magnoliopsida</taxon>
        <taxon>Liliopsida</taxon>
        <taxon>Dioscoreales</taxon>
        <taxon>Dioscoreaceae</taxon>
        <taxon>Dioscorea</taxon>
    </lineage>
</organism>
<gene>
    <name evidence="1" type="ORF">J5N97_023295</name>
</gene>
<reference evidence="1" key="1">
    <citation type="submission" date="2021-03" db="EMBL/GenBank/DDBJ databases">
        <authorList>
            <person name="Li Z."/>
            <person name="Yang C."/>
        </authorList>
    </citation>
    <scope>NUCLEOTIDE SEQUENCE</scope>
    <source>
        <strain evidence="1">Dzin_1.0</strain>
        <tissue evidence="1">Leaf</tissue>
    </source>
</reference>
<dbReference type="EMBL" id="JAGGNH010000006">
    <property type="protein sequence ID" value="KAJ0970418.1"/>
    <property type="molecule type" value="Genomic_DNA"/>
</dbReference>
<evidence type="ECO:0000313" key="2">
    <source>
        <dbReference type="Proteomes" id="UP001085076"/>
    </source>
</evidence>
<reference evidence="1" key="2">
    <citation type="journal article" date="2022" name="Hortic Res">
        <title>The genome of Dioscorea zingiberensis sheds light on the biosynthesis, origin and evolution of the medicinally important diosgenin saponins.</title>
        <authorList>
            <person name="Li Y."/>
            <person name="Tan C."/>
            <person name="Li Z."/>
            <person name="Guo J."/>
            <person name="Li S."/>
            <person name="Chen X."/>
            <person name="Wang C."/>
            <person name="Dai X."/>
            <person name="Yang H."/>
            <person name="Song W."/>
            <person name="Hou L."/>
            <person name="Xu J."/>
            <person name="Tong Z."/>
            <person name="Xu A."/>
            <person name="Yuan X."/>
            <person name="Wang W."/>
            <person name="Yang Q."/>
            <person name="Chen L."/>
            <person name="Sun Z."/>
            <person name="Wang K."/>
            <person name="Pan B."/>
            <person name="Chen J."/>
            <person name="Bao Y."/>
            <person name="Liu F."/>
            <person name="Qi X."/>
            <person name="Gang D.R."/>
            <person name="Wen J."/>
            <person name="Li J."/>
        </authorList>
    </citation>
    <scope>NUCLEOTIDE SEQUENCE</scope>
    <source>
        <strain evidence="1">Dzin_1.0</strain>
    </source>
</reference>